<feature type="region of interest" description="Disordered" evidence="1">
    <location>
        <begin position="141"/>
        <end position="193"/>
    </location>
</feature>
<proteinExistence type="predicted"/>
<feature type="compositionally biased region" description="Basic and acidic residues" evidence="1">
    <location>
        <begin position="171"/>
        <end position="187"/>
    </location>
</feature>
<dbReference type="Proteomes" id="UP000054321">
    <property type="component" value="Unassembled WGS sequence"/>
</dbReference>
<evidence type="ECO:0000313" key="3">
    <source>
        <dbReference type="Proteomes" id="UP000054321"/>
    </source>
</evidence>
<evidence type="ECO:0000256" key="1">
    <source>
        <dbReference type="SAM" id="MobiDB-lite"/>
    </source>
</evidence>
<keyword evidence="3" id="KW-1185">Reference proteome</keyword>
<accession>A0A0C3H3A0</accession>
<name>A0A0C3H3A0_OIDMZ</name>
<organism evidence="2 3">
    <name type="scientific">Oidiodendron maius (strain Zn)</name>
    <dbReference type="NCBI Taxonomy" id="913774"/>
    <lineage>
        <taxon>Eukaryota</taxon>
        <taxon>Fungi</taxon>
        <taxon>Dikarya</taxon>
        <taxon>Ascomycota</taxon>
        <taxon>Pezizomycotina</taxon>
        <taxon>Leotiomycetes</taxon>
        <taxon>Leotiomycetes incertae sedis</taxon>
        <taxon>Myxotrichaceae</taxon>
        <taxon>Oidiodendron</taxon>
    </lineage>
</organism>
<evidence type="ECO:0000313" key="2">
    <source>
        <dbReference type="EMBL" id="KIM97869.1"/>
    </source>
</evidence>
<dbReference type="EMBL" id="KN832881">
    <property type="protein sequence ID" value="KIM97869.1"/>
    <property type="molecule type" value="Genomic_DNA"/>
</dbReference>
<gene>
    <name evidence="2" type="ORF">OIDMADRAFT_31787</name>
</gene>
<protein>
    <submittedName>
        <fullName evidence="2">Uncharacterized protein</fullName>
    </submittedName>
</protein>
<dbReference type="InParanoid" id="A0A0C3H3A0"/>
<feature type="compositionally biased region" description="Polar residues" evidence="1">
    <location>
        <begin position="141"/>
        <end position="154"/>
    </location>
</feature>
<reference evidence="3" key="2">
    <citation type="submission" date="2015-01" db="EMBL/GenBank/DDBJ databases">
        <title>Evolutionary Origins and Diversification of the Mycorrhizal Mutualists.</title>
        <authorList>
            <consortium name="DOE Joint Genome Institute"/>
            <consortium name="Mycorrhizal Genomics Consortium"/>
            <person name="Kohler A."/>
            <person name="Kuo A."/>
            <person name="Nagy L.G."/>
            <person name="Floudas D."/>
            <person name="Copeland A."/>
            <person name="Barry K.W."/>
            <person name="Cichocki N."/>
            <person name="Veneault-Fourrey C."/>
            <person name="LaButti K."/>
            <person name="Lindquist E.A."/>
            <person name="Lipzen A."/>
            <person name="Lundell T."/>
            <person name="Morin E."/>
            <person name="Murat C."/>
            <person name="Riley R."/>
            <person name="Ohm R."/>
            <person name="Sun H."/>
            <person name="Tunlid A."/>
            <person name="Henrissat B."/>
            <person name="Grigoriev I.V."/>
            <person name="Hibbett D.S."/>
            <person name="Martin F."/>
        </authorList>
    </citation>
    <scope>NUCLEOTIDE SEQUENCE [LARGE SCALE GENOMIC DNA]</scope>
    <source>
        <strain evidence="3">Zn</strain>
    </source>
</reference>
<dbReference type="AlphaFoldDB" id="A0A0C3H3A0"/>
<dbReference type="HOGENOM" id="CLU_1409177_0_0_1"/>
<sequence length="193" mass="20878">MTNSLIFEPRSGINDLDRPHFRPEDVWELRAGSEEPDGRGAECQQIRWAPSIPSAQSKEQLVGPAPIWTIFGQELCGQWFLCNLMAEITVRTLSHMAEPRPGPLTSRVCTTKGEAHARCKLHRTVSRSTVDYRPIRGSDGTCSATSNNPRNNASLACATPKGEYLDDPGDGELRAGREGAGAGHDDGVGSAPP</sequence>
<reference evidence="2 3" key="1">
    <citation type="submission" date="2014-04" db="EMBL/GenBank/DDBJ databases">
        <authorList>
            <consortium name="DOE Joint Genome Institute"/>
            <person name="Kuo A."/>
            <person name="Martino E."/>
            <person name="Perotto S."/>
            <person name="Kohler A."/>
            <person name="Nagy L.G."/>
            <person name="Floudas D."/>
            <person name="Copeland A."/>
            <person name="Barry K.W."/>
            <person name="Cichocki N."/>
            <person name="Veneault-Fourrey C."/>
            <person name="LaButti K."/>
            <person name="Lindquist E.A."/>
            <person name="Lipzen A."/>
            <person name="Lundell T."/>
            <person name="Morin E."/>
            <person name="Murat C."/>
            <person name="Sun H."/>
            <person name="Tunlid A."/>
            <person name="Henrissat B."/>
            <person name="Grigoriev I.V."/>
            <person name="Hibbett D.S."/>
            <person name="Martin F."/>
            <person name="Nordberg H.P."/>
            <person name="Cantor M.N."/>
            <person name="Hua S.X."/>
        </authorList>
    </citation>
    <scope>NUCLEOTIDE SEQUENCE [LARGE SCALE GENOMIC DNA]</scope>
    <source>
        <strain evidence="2 3">Zn</strain>
    </source>
</reference>